<accession>A0A0P1AHI0</accession>
<name>A0A0P1AHI0_PLAHL</name>
<protein>
    <submittedName>
        <fullName evidence="1">Uncharacterized protein</fullName>
    </submittedName>
</protein>
<evidence type="ECO:0000313" key="1">
    <source>
        <dbReference type="EMBL" id="CEG40724.1"/>
    </source>
</evidence>
<evidence type="ECO:0000313" key="2">
    <source>
        <dbReference type="Proteomes" id="UP000054928"/>
    </source>
</evidence>
<dbReference type="Proteomes" id="UP000054928">
    <property type="component" value="Unassembled WGS sequence"/>
</dbReference>
<dbReference type="AlphaFoldDB" id="A0A0P1AHI0"/>
<dbReference type="EMBL" id="CCYD01000523">
    <property type="protein sequence ID" value="CEG40724.1"/>
    <property type="molecule type" value="Genomic_DNA"/>
</dbReference>
<sequence>MKDVTSSFDGLVLDDLHNDRLLLFSPSPEHSQACNNKVLEIESPTFCDKTTSTKWVRKEKIGIYDVNKKIN</sequence>
<reference evidence="2" key="1">
    <citation type="submission" date="2014-09" db="EMBL/GenBank/DDBJ databases">
        <authorList>
            <person name="Sharma Rahul"/>
            <person name="Thines Marco"/>
        </authorList>
    </citation>
    <scope>NUCLEOTIDE SEQUENCE [LARGE SCALE GENOMIC DNA]</scope>
</reference>
<dbReference type="GeneID" id="36405963"/>
<dbReference type="RefSeq" id="XP_024577093.1">
    <property type="nucleotide sequence ID" value="XM_024726413.1"/>
</dbReference>
<organism evidence="1 2">
    <name type="scientific">Plasmopara halstedii</name>
    <name type="common">Downy mildew of sunflower</name>
    <dbReference type="NCBI Taxonomy" id="4781"/>
    <lineage>
        <taxon>Eukaryota</taxon>
        <taxon>Sar</taxon>
        <taxon>Stramenopiles</taxon>
        <taxon>Oomycota</taxon>
        <taxon>Peronosporomycetes</taxon>
        <taxon>Peronosporales</taxon>
        <taxon>Peronosporaceae</taxon>
        <taxon>Plasmopara</taxon>
    </lineage>
</organism>
<keyword evidence="2" id="KW-1185">Reference proteome</keyword>
<proteinExistence type="predicted"/>